<dbReference type="SMART" id="SM00253">
    <property type="entry name" value="SOCS"/>
    <property type="match status" value="1"/>
</dbReference>
<dbReference type="Gene3D" id="2.60.40.10">
    <property type="entry name" value="Immunoglobulins"/>
    <property type="match status" value="9"/>
</dbReference>
<name>A0ABM1JEN5_POLDO</name>
<dbReference type="SUPFAM" id="SSF158235">
    <property type="entry name" value="SOCS box-like"/>
    <property type="match status" value="1"/>
</dbReference>
<feature type="compositionally biased region" description="Basic residues" evidence="2">
    <location>
        <begin position="252"/>
        <end position="262"/>
    </location>
</feature>
<organism evidence="5 6">
    <name type="scientific">Polistes dominula</name>
    <name type="common">European paper wasp</name>
    <name type="synonym">Vespa dominula</name>
    <dbReference type="NCBI Taxonomy" id="743375"/>
    <lineage>
        <taxon>Eukaryota</taxon>
        <taxon>Metazoa</taxon>
        <taxon>Ecdysozoa</taxon>
        <taxon>Arthropoda</taxon>
        <taxon>Hexapoda</taxon>
        <taxon>Insecta</taxon>
        <taxon>Pterygota</taxon>
        <taxon>Neoptera</taxon>
        <taxon>Endopterygota</taxon>
        <taxon>Hymenoptera</taxon>
        <taxon>Apocrita</taxon>
        <taxon>Aculeata</taxon>
        <taxon>Vespoidea</taxon>
        <taxon>Vespidae</taxon>
        <taxon>Polistinae</taxon>
        <taxon>Polistini</taxon>
        <taxon>Polistes</taxon>
    </lineage>
</organism>
<feature type="coiled-coil region" evidence="1">
    <location>
        <begin position="26"/>
        <end position="53"/>
    </location>
</feature>
<dbReference type="SMART" id="SM00588">
    <property type="entry name" value="NEUZ"/>
    <property type="match status" value="1"/>
</dbReference>
<evidence type="ECO:0000256" key="2">
    <source>
        <dbReference type="SAM" id="MobiDB-lite"/>
    </source>
</evidence>
<feature type="compositionally biased region" description="Low complexity" evidence="2">
    <location>
        <begin position="240"/>
        <end position="251"/>
    </location>
</feature>
<dbReference type="InterPro" id="IPR013783">
    <property type="entry name" value="Ig-like_fold"/>
</dbReference>
<evidence type="ECO:0000259" key="4">
    <source>
        <dbReference type="PROSITE" id="PS51065"/>
    </source>
</evidence>
<dbReference type="SMART" id="SM00969">
    <property type="entry name" value="SOCS_box"/>
    <property type="match status" value="1"/>
</dbReference>
<gene>
    <name evidence="6" type="primary">LOC107074204</name>
</gene>
<accession>A0ABM1JEN5</accession>
<dbReference type="Gene3D" id="2.60.120.920">
    <property type="match status" value="1"/>
</dbReference>
<dbReference type="PROSITE" id="PS50225">
    <property type="entry name" value="SOCS"/>
    <property type="match status" value="1"/>
</dbReference>
<keyword evidence="1" id="KW-0175">Coiled coil</keyword>
<dbReference type="InterPro" id="IPR043136">
    <property type="entry name" value="B30.2/SPRY_sf"/>
</dbReference>
<dbReference type="InterPro" id="IPR001496">
    <property type="entry name" value="SOCS_box"/>
</dbReference>
<dbReference type="InterPro" id="IPR033305">
    <property type="entry name" value="Hydin-like"/>
</dbReference>
<evidence type="ECO:0000256" key="1">
    <source>
        <dbReference type="SAM" id="Coils"/>
    </source>
</evidence>
<dbReference type="PANTHER" id="PTHR23053">
    <property type="entry name" value="DLEC1 DELETED IN LUNG AND ESOPHAGEAL CANCER 1"/>
    <property type="match status" value="1"/>
</dbReference>
<proteinExistence type="predicted"/>
<dbReference type="PROSITE" id="PS51065">
    <property type="entry name" value="NHR"/>
    <property type="match status" value="1"/>
</dbReference>
<protein>
    <submittedName>
        <fullName evidence="6">Hydrocephalus-inducing protein homolog</fullName>
    </submittedName>
</protein>
<evidence type="ECO:0000313" key="5">
    <source>
        <dbReference type="Proteomes" id="UP000694924"/>
    </source>
</evidence>
<evidence type="ECO:0000259" key="3">
    <source>
        <dbReference type="PROSITE" id="PS50225"/>
    </source>
</evidence>
<dbReference type="PANTHER" id="PTHR23053:SF0">
    <property type="entry name" value="HYDROCEPHALUS-INDUCING PROTEIN HOMOLOG"/>
    <property type="match status" value="1"/>
</dbReference>
<keyword evidence="5" id="KW-1185">Reference proteome</keyword>
<dbReference type="InterPro" id="IPR006573">
    <property type="entry name" value="NHR_dom"/>
</dbReference>
<sequence length="2838" mass="323750">MSLSDYDQISEEDKNIYLQAVLPIKRQEAYLRRAQLSQKLNELKRKKDEKRMSSIESNFKKKKAKLTITKSKLTVSTNRDELESKTLSSKREIARKKALTSPKPEKEMLDIINVMEEYQNNLEAIENVITKLYSTQRNLKLGHFYIWYIHASDPWNDKMNNVVVHQIKQNNLIENALRRIVTEKLHSEPTIYSILAHKGFEVPRVIEKKSDTFQLVSIATLHEKPPTESFSSHAMKDPVQSTTTNIQIQNQTKRRKKSKTKTSKINIEESTTKMSTESELLNLKSSNINLYQEEILKPRLILQSNEKKQFKLRYHPLEIGDHKEIYTFSIVDNPNTTYRIEVNGIATVPKIDMNPRIIFPKIMEKKIDETNEPSFILDNSIFDFGSLVLHKKDKRAHRRTVEFTLKNLTPIEAEVSLHFKDHNLNGFNVQPEKLIIPAHENKKLIVSAGVTKLGPHYNKLYICIKNNPHVEIIELRCYGIKLEVELDEKQLSFGRILLYRKENRFNKILNKSTVPIFWYFECKEPFDEQITFTPKEGILLPLKEQRIEFSYNASTIGVIENEINFQVFLNEDDEDPVHSEIMTISAETYDVLIDINYANPIDFKVVKVDHPVTACFTIKNRGNYEVKYVIKFDENVKLTENVARPTNVKKNLEIDPTSGSIQAQKTITVKMTFLAKNEIHLKEAPILKCHIIDTNNQATIVAEFPLTVSLLAYYNRFNLNPYPEINFGTIPISSKKIMYLDIENTGGFTFSYSIQIPPKSIFFTENVRKEEKTSKRKNTGRDTEIVSKRDKKSDKREVNINKTLNIGPFVLTKFEGEIEAGQIDTITIECYPEIVGSQEEQIIVFVPDTVMEYSNGKKVTLCVDSCIPVIDFTNFDLMFRNNHIVDNIEDFVCPKEISAHTVFARQPKCLHFRRVTMSSTHTSCFELHNRGIVPADIEVKAFVKSPSNVKPTTFVVEPQKERIPAHSHKRINISFAPALIDTYHGYLEIKLNLPKHLDEEKLIIDLIGEACVPEITITEPPAISGVRDGPIVKFHRTLVEETSIDKFAFQNIGLVQANVIVEIYDDPNTIFSFSPTTETQILLRNSSDFVDDVRDNRYVVVRTMPQDVASFEVKFYPKDIGKYTARIRLFVVDNPYDNLIINLEGESFVELIVLQDLELLNYKSDNRREFNNSKKQKLSSTLSWLTDPIPPVFLSYKLDYGTCHINKMYKKTFKIINKSLNRCFRFQWTEHPNVVFVPSIGHLQHSTSKQITATLLESEPKKHDGTKLECVVNQIEMSSNTGETSWDDRQTIVQWEKIDIADSNKEDSLSKKSVKPTIEPEHIAIPGTTRCIILLMNAVVGYSEYFSTASEINFKDTLMFQKREYTFTLSNPSNVNTDYVWVINMDEEYPKRISGSTVRLNEKSRSRKSRSRPGSRSSRGVLYPAEENDNDNLRLHRCKPLSSHEPFLDIKPHSCNSKGSDLYSSTACLTDRSTDSWLEGEDLPFKIVPETGTMLPGESVECILTFSPRDVFDYMAYLNCKINNLNPKLKELVIPVKARSVLPYCHFDVPESDYIISGKRDQRLPGPIGYSMIDTIVENIRVIELNVIGVGNVHTKKFPMINPTADNYHFSWKDHTPCSINEISNFQCLTCEGIAERGKQTEMVFTFLSTDVGIFESFWMFSIEQYDLKCLFLFVAIVKEPVIYCTSLHLKMKPTVLDLEVQDSVSIINQEDFNISFKISEESLYSEGHYQNITVTPMNGVLKANDQQTFWINYKPTLVGEFQFTVQCILKFLRNPLSFIVTTITYNIMPCVIYTNTKGEDIKLLDHQDNIVDFGKVVPKKSNVINFKIINSGNVTFYYIWDVGMTAEIISMNAYTISIPQKKGHVTSESHATCCLTLIAKRKMFIKNHSVTLKILKGPTYHLILKAIVNKSPIELSFRRYDFGPCYVGELDSSPYRTELRVSNGENKPLVLECKFEERPHMSLNLNGLSQALAVKSSISIPIIFRPLQETKYEETLTFLINSTIEENVKIIGEGIIYKIRLVNPRDKIIELGNLPVHKTLIKKVPVINEGRASVDLKFDLISNLSRDKRYLQKVPPICIAKSFDEITKPQELVSLLETKGSNTDILNLRMDAVYATQALTIEPSELTRIRPNEKIDLTIKFKAKSRMKMFTEKVGAAVDSTLLSLFILRGSCIGPEFCLNKTYIAFGTVVHGCIGESGLVLMNTGDIGAKFTWDLSNLPLDFTISPKSGYSSPGTNVHFIVKFEPIREGNVIEGYGTLLLKLPDNKDPLVYSLRGHSLPPQAITTIIRQFPAKMRYTELLPVHNWMNRHQRFKCIIENIEEKKLSLKESNNIPMYSFTGNNNIDVPANNQRDYRAIFHCYKESYFQFKITFINEDGEYQYYEIQYTVTKPEVIESIKLITNVRSSICHTLQLHNPLKEIPVSFTINCQHPGITIYDVPTTVPPLSSEFITINYNPILTSEEMIEKLDINCPELGHFPYELRLTALPPATEKTTHVTAMLGNSIKFALPIKNVTSKKADFVIEVNNNSFICPKKIDIEGLGQGSINVIYEPHDIENSTATLTATSKLAGIFTMAEKTTKMVTRFHPTHGENIILRDDSTVAYRSASFANSLAFSEKPLQPGEIFLVEIEKTESGWSGHMRLGLTLIDPASVKNSLPQYGMPNLVKLGNTWIFAITKSYNIWDSFEGIAGTGYGEGIPMREKKLITDGVKVQTSRGVIPYNALRPNAIGSHYILPTDAGSRIGIMYVPQTGSDTAEMHFIINGEDQGICSKDIPYKAGPLRAVVDVYGTTKQVRIVQLYGVSTLQSACRDAILQYTKRNAVDSLPLPRILKDYLLYQSQ</sequence>
<dbReference type="CDD" id="cd12887">
    <property type="entry name" value="SPRY_NHR_like"/>
    <property type="match status" value="1"/>
</dbReference>
<reference evidence="6" key="1">
    <citation type="submission" date="2025-08" db="UniProtKB">
        <authorList>
            <consortium name="RefSeq"/>
        </authorList>
    </citation>
    <scope>IDENTIFICATION</scope>
    <source>
        <tissue evidence="6">Whole body</tissue>
    </source>
</reference>
<feature type="domain" description="NHR" evidence="4">
    <location>
        <begin position="2581"/>
        <end position="2797"/>
    </location>
</feature>
<dbReference type="RefSeq" id="XP_015190923.1">
    <property type="nucleotide sequence ID" value="XM_015335437.1"/>
</dbReference>
<evidence type="ECO:0000313" key="6">
    <source>
        <dbReference type="RefSeq" id="XP_015190923.1"/>
    </source>
</evidence>
<dbReference type="GeneID" id="107074204"/>
<feature type="coiled-coil region" evidence="1">
    <location>
        <begin position="108"/>
        <end position="135"/>
    </location>
</feature>
<feature type="region of interest" description="Disordered" evidence="2">
    <location>
        <begin position="1396"/>
        <end position="1424"/>
    </location>
</feature>
<dbReference type="Pfam" id="PF07177">
    <property type="entry name" value="Neuralized"/>
    <property type="match status" value="1"/>
</dbReference>
<dbReference type="Pfam" id="PF07525">
    <property type="entry name" value="SOCS_box"/>
    <property type="match status" value="1"/>
</dbReference>
<feature type="region of interest" description="Disordered" evidence="2">
    <location>
        <begin position="226"/>
        <end position="264"/>
    </location>
</feature>
<dbReference type="Proteomes" id="UP000694924">
    <property type="component" value="Unplaced"/>
</dbReference>
<feature type="domain" description="SOCS box" evidence="3">
    <location>
        <begin position="2802"/>
        <end position="2838"/>
    </location>
</feature>
<feature type="region of interest" description="Disordered" evidence="2">
    <location>
        <begin position="772"/>
        <end position="792"/>
    </location>
</feature>
<dbReference type="Gene3D" id="1.10.750.20">
    <property type="entry name" value="SOCS box"/>
    <property type="match status" value="1"/>
</dbReference>
<dbReference type="InterPro" id="IPR036036">
    <property type="entry name" value="SOCS_box-like_dom_sf"/>
</dbReference>
<dbReference type="CDD" id="cd03717">
    <property type="entry name" value="SOCS_SOCS_like"/>
    <property type="match status" value="1"/>
</dbReference>